<dbReference type="HAMAP" id="MF_00108">
    <property type="entry name" value="IspD"/>
    <property type="match status" value="1"/>
</dbReference>
<keyword evidence="13 14" id="KW-0511">Multifunctional enzyme</keyword>
<comment type="catalytic activity">
    <reaction evidence="2 14">
        <text>2-C-methyl-D-erythritol 4-phosphate + CTP + H(+) = 4-CDP-2-C-methyl-D-erythritol + diphosphate</text>
        <dbReference type="Rhea" id="RHEA:13429"/>
        <dbReference type="ChEBI" id="CHEBI:15378"/>
        <dbReference type="ChEBI" id="CHEBI:33019"/>
        <dbReference type="ChEBI" id="CHEBI:37563"/>
        <dbReference type="ChEBI" id="CHEBI:57823"/>
        <dbReference type="ChEBI" id="CHEBI:58262"/>
        <dbReference type="EC" id="2.7.7.60"/>
    </reaction>
</comment>
<comment type="pathway">
    <text evidence="4 14">Isoprenoid biosynthesis; isopentenyl diphosphate biosynthesis via DXP pathway; isopentenyl diphosphate from 1-deoxy-D-xylulose 5-phosphate: step 4/6.</text>
</comment>
<evidence type="ECO:0000256" key="9">
    <source>
        <dbReference type="ARBA" id="ARBA00022695"/>
    </source>
</evidence>
<evidence type="ECO:0000256" key="11">
    <source>
        <dbReference type="ARBA" id="ARBA00023229"/>
    </source>
</evidence>
<feature type="binding site" evidence="14">
    <location>
        <begin position="307"/>
        <end position="309"/>
    </location>
    <ligand>
        <name>4-CDP-2-C-methyl-D-erythritol 2-phosphate</name>
        <dbReference type="ChEBI" id="CHEBI:57919"/>
    </ligand>
</feature>
<feature type="region of interest" description="2-C-methyl-D-erythritol 4-phosphate cytidylyltransferase" evidence="14">
    <location>
        <begin position="1"/>
        <end position="252"/>
    </location>
</feature>
<dbReference type="InterPro" id="IPR020555">
    <property type="entry name" value="MECDP_synthase_CS"/>
</dbReference>
<sequence>MPADTPLPDATQPAASVDPTVGFAHQMDTTAALIVAAGRGTRAGGGMPKQWRPLAGKRVIDWTLAAFRTAGVRQIVLVLSPDDDQAWAEFSSVADITLAKGGQTRAQSVANGLAALKDSPIQKVLIHDAARPCVSARVIHAVSAALDTGLAAAPALPVTDALWRGAEAKVTGTEDRTGLYGAQTPQGFRLDAIIFAHAALAETGGDAADDVEVARAAGLDVAIIPGDPDNMKITRPEDFDRAARILGGDMDVRLGNGYDVHRFGAGDEVILCGVPVAHDRGLQGHSDADVGLHAITDALYGALAEGDIGRHFPPSDPQWKGAASDIFLRHAAELARSKGYQISNVDCTLVCEFPKITPHAPAMRAAVAEILSIDISRVSIKATTSDRLGFPGRSEGIAAIATACVVKP</sequence>
<comment type="catalytic activity">
    <reaction evidence="1 14">
        <text>4-CDP-2-C-methyl-D-erythritol 2-phosphate = 2-C-methyl-D-erythritol 2,4-cyclic diphosphate + CMP</text>
        <dbReference type="Rhea" id="RHEA:23864"/>
        <dbReference type="ChEBI" id="CHEBI:57919"/>
        <dbReference type="ChEBI" id="CHEBI:58483"/>
        <dbReference type="ChEBI" id="CHEBI:60377"/>
        <dbReference type="EC" id="4.6.1.12"/>
    </reaction>
</comment>
<evidence type="ECO:0000256" key="6">
    <source>
        <dbReference type="ARBA" id="ARBA00008480"/>
    </source>
</evidence>
<gene>
    <name evidence="16" type="primary">ispF</name>
    <name evidence="14" type="synonym">ispDF</name>
    <name evidence="16" type="ORF">NIT7321_02128</name>
</gene>
<dbReference type="EMBL" id="CVRL01000025">
    <property type="protein sequence ID" value="CRL11275.1"/>
    <property type="molecule type" value="Genomic_DNA"/>
</dbReference>
<dbReference type="GO" id="GO:0046872">
    <property type="term" value="F:metal ion binding"/>
    <property type="evidence" value="ECO:0007669"/>
    <property type="project" value="UniProtKB-KW"/>
</dbReference>
<dbReference type="CDD" id="cd00554">
    <property type="entry name" value="MECDP_synthase"/>
    <property type="match status" value="1"/>
</dbReference>
<feature type="domain" description="2-C-methyl-D-erythritol 2,4-cyclodiphosphate synthase" evidence="15">
    <location>
        <begin position="253"/>
        <end position="405"/>
    </location>
</feature>
<dbReference type="HAMAP" id="MF_00107">
    <property type="entry name" value="IspF"/>
    <property type="match status" value="1"/>
</dbReference>
<reference evidence="17" key="1">
    <citation type="submission" date="2015-05" db="EMBL/GenBank/DDBJ databases">
        <authorList>
            <person name="Rodrigo-Torres Lidia"/>
            <person name="Arahal R.David."/>
        </authorList>
    </citation>
    <scope>NUCLEOTIDE SEQUENCE [LARGE SCALE GENOMIC DNA]</scope>
    <source>
        <strain evidence="17">CECT 7321</strain>
    </source>
</reference>
<evidence type="ECO:0000313" key="17">
    <source>
        <dbReference type="Proteomes" id="UP000043764"/>
    </source>
</evidence>
<evidence type="ECO:0000256" key="7">
    <source>
        <dbReference type="ARBA" id="ARBA00009789"/>
    </source>
</evidence>
<dbReference type="EC" id="2.7.7.60" evidence="14"/>
<feature type="site" description="Transition state stabilizer" evidence="14">
    <location>
        <position position="285"/>
    </location>
</feature>
<dbReference type="CDD" id="cd02516">
    <property type="entry name" value="CDP-ME_synthetase"/>
    <property type="match status" value="1"/>
</dbReference>
<dbReference type="InterPro" id="IPR001228">
    <property type="entry name" value="IspD"/>
</dbReference>
<dbReference type="SUPFAM" id="SSF69765">
    <property type="entry name" value="IpsF-like"/>
    <property type="match status" value="1"/>
</dbReference>
<dbReference type="NCBIfam" id="NF006899">
    <property type="entry name" value="PRK09382.1"/>
    <property type="match status" value="1"/>
</dbReference>
<feature type="binding site" evidence="14">
    <location>
        <begin position="259"/>
        <end position="261"/>
    </location>
    <ligand>
        <name>4-CDP-2-C-methyl-D-erythritol 2-phosphate</name>
        <dbReference type="ChEBI" id="CHEBI:57919"/>
    </ligand>
</feature>
<evidence type="ECO:0000256" key="14">
    <source>
        <dbReference type="HAMAP-Rule" id="MF_01520"/>
    </source>
</evidence>
<dbReference type="EC" id="4.6.1.12" evidence="14"/>
<keyword evidence="9 14" id="KW-0548">Nucleotidyltransferase</keyword>
<dbReference type="PANTHER" id="PTHR43181">
    <property type="entry name" value="2-C-METHYL-D-ERYTHRITOL 2,4-CYCLODIPHOSPHATE SYNTHASE, CHLOROPLASTIC"/>
    <property type="match status" value="1"/>
</dbReference>
<dbReference type="GO" id="GO:0008685">
    <property type="term" value="F:2-C-methyl-D-erythritol 2,4-cyclodiphosphate synthase activity"/>
    <property type="evidence" value="ECO:0007669"/>
    <property type="project" value="UniProtKB-UniRule"/>
</dbReference>
<feature type="site" description="Positions MEP for the nucleophilic attack" evidence="14">
    <location>
        <position position="176"/>
    </location>
</feature>
<keyword evidence="12 14" id="KW-0456">Lyase</keyword>
<feature type="binding site" evidence="14">
    <location>
        <position position="393"/>
    </location>
    <ligand>
        <name>4-CDP-2-C-methyl-D-erythritol 2-phosphate</name>
        <dbReference type="ChEBI" id="CHEBI:57919"/>
    </ligand>
</feature>
<name>A0A0H5DI98_9RHOB</name>
<feature type="binding site" evidence="14">
    <location>
        <position position="259"/>
    </location>
    <ligand>
        <name>a divalent metal cation</name>
        <dbReference type="ChEBI" id="CHEBI:60240"/>
    </ligand>
</feature>
<comment type="similarity">
    <text evidence="14">In the N-terminal section; belongs to the IspD/TarI cytidylyltransferase family. IspD subfamily.</text>
</comment>
<feature type="site" description="Positions MEP for the nucleophilic attack" evidence="14">
    <location>
        <position position="232"/>
    </location>
</feature>
<dbReference type="InterPro" id="IPR018294">
    <property type="entry name" value="ISPD_synthase_CS"/>
</dbReference>
<dbReference type="STRING" id="481446.NIT7645_01229"/>
<dbReference type="Gene3D" id="3.90.550.10">
    <property type="entry name" value="Spore Coat Polysaccharide Biosynthesis Protein SpsA, Chain A"/>
    <property type="match status" value="1"/>
</dbReference>
<dbReference type="GO" id="GO:0019288">
    <property type="term" value="P:isopentenyl diphosphate biosynthetic process, methylerythritol 4-phosphate pathway"/>
    <property type="evidence" value="ECO:0007669"/>
    <property type="project" value="UniProtKB-UniRule"/>
</dbReference>
<comment type="similarity">
    <text evidence="6">Belongs to the IspF family.</text>
</comment>
<dbReference type="Gene3D" id="3.30.1330.50">
    <property type="entry name" value="2-C-methyl-D-erythritol 2,4-cyclodiphosphate synthase"/>
    <property type="match status" value="1"/>
</dbReference>
<evidence type="ECO:0000313" key="16">
    <source>
        <dbReference type="EMBL" id="CRL11275.1"/>
    </source>
</evidence>
<dbReference type="Proteomes" id="UP000043764">
    <property type="component" value="Unassembled WGS sequence"/>
</dbReference>
<evidence type="ECO:0000256" key="13">
    <source>
        <dbReference type="ARBA" id="ARBA00023268"/>
    </source>
</evidence>
<dbReference type="NCBIfam" id="TIGR00453">
    <property type="entry name" value="ispD"/>
    <property type="match status" value="1"/>
</dbReference>
<comment type="function">
    <text evidence="14">Bifunctional enzyme that catalyzes the formation of 4-diphosphocytidyl-2-C-methyl-D-erythritol from CTP and 2-C-methyl-D-erythritol 4-phosphate (MEP) (IspD), and catalyzes the conversion of 4-diphosphocytidyl-2-C-methyl-D-erythritol 2-phosphate (CDP-ME2P) to 2-C-methyl-D-erythritol 2,4-cyclodiphosphate (ME-CPP) with a corresponding release of cytidine 5-monophosphate (CMP) (IspF).</text>
</comment>
<organism evidence="16 17">
    <name type="scientific">Phaeobacter italicus</name>
    <dbReference type="NCBI Taxonomy" id="481446"/>
    <lineage>
        <taxon>Bacteria</taxon>
        <taxon>Pseudomonadati</taxon>
        <taxon>Pseudomonadota</taxon>
        <taxon>Alphaproteobacteria</taxon>
        <taxon>Rhodobacterales</taxon>
        <taxon>Roseobacteraceae</taxon>
        <taxon>Phaeobacter</taxon>
    </lineage>
</organism>
<evidence type="ECO:0000256" key="4">
    <source>
        <dbReference type="ARBA" id="ARBA00004709"/>
    </source>
</evidence>
<keyword evidence="8 14" id="KW-0808">Transferase</keyword>
<keyword evidence="10 14" id="KW-0479">Metal-binding</keyword>
<comment type="similarity">
    <text evidence="14">In the C-terminal section; belongs to the IspF family.</text>
</comment>
<feature type="binding site" evidence="14">
    <location>
        <begin position="383"/>
        <end position="386"/>
    </location>
    <ligand>
        <name>4-CDP-2-C-methyl-D-erythritol 2-phosphate</name>
        <dbReference type="ChEBI" id="CHEBI:57919"/>
    </ligand>
</feature>
<dbReference type="PANTHER" id="PTHR43181:SF1">
    <property type="entry name" value="2-C-METHYL-D-ERYTHRITOL 2,4-CYCLODIPHOSPHATE SYNTHASE, CHLOROPLASTIC"/>
    <property type="match status" value="1"/>
</dbReference>
<accession>A0A0H5DI98</accession>
<evidence type="ECO:0000256" key="2">
    <source>
        <dbReference type="ARBA" id="ARBA00001282"/>
    </source>
</evidence>
<evidence type="ECO:0000259" key="15">
    <source>
        <dbReference type="Pfam" id="PF02542"/>
    </source>
</evidence>
<dbReference type="InterPro" id="IPR029044">
    <property type="entry name" value="Nucleotide-diphossugar_trans"/>
</dbReference>
<evidence type="ECO:0000256" key="5">
    <source>
        <dbReference type="ARBA" id="ARBA00004787"/>
    </source>
</evidence>
<dbReference type="FunFam" id="3.90.550.10:FF:000003">
    <property type="entry name" value="2-C-methyl-D-erythritol 4-phosphate cytidylyltransferase"/>
    <property type="match status" value="1"/>
</dbReference>
<dbReference type="SUPFAM" id="SSF53448">
    <property type="entry name" value="Nucleotide-diphospho-sugar transferases"/>
    <property type="match status" value="1"/>
</dbReference>
<dbReference type="UniPathway" id="UPA00056">
    <property type="reaction ID" value="UER00093"/>
</dbReference>
<evidence type="ECO:0000256" key="3">
    <source>
        <dbReference type="ARBA" id="ARBA00001968"/>
    </source>
</evidence>
<feature type="region of interest" description="2-C-methyl-D-erythritol 2,4-cyclodiphosphate synthase" evidence="14">
    <location>
        <begin position="253"/>
        <end position="408"/>
    </location>
</feature>
<comment type="similarity">
    <text evidence="7">Belongs to the IspD/TarI cytidylyltransferase family. IspD subfamily.</text>
</comment>
<evidence type="ECO:0000256" key="1">
    <source>
        <dbReference type="ARBA" id="ARBA00000200"/>
    </source>
</evidence>
<dbReference type="GO" id="GO:0050518">
    <property type="term" value="F:2-C-methyl-D-erythritol 4-phosphate cytidylyltransferase activity"/>
    <property type="evidence" value="ECO:0007669"/>
    <property type="project" value="UniProtKB-UniRule"/>
</dbReference>
<keyword evidence="11 14" id="KW-0414">Isoprene biosynthesis</keyword>
<proteinExistence type="inferred from homology"/>
<feature type="site" description="Transition state stabilizer" evidence="14">
    <location>
        <position position="42"/>
    </location>
</feature>
<feature type="binding site" evidence="14">
    <location>
        <position position="261"/>
    </location>
    <ligand>
        <name>a divalent metal cation</name>
        <dbReference type="ChEBI" id="CHEBI:60240"/>
    </ligand>
</feature>
<dbReference type="HAMAP" id="MF_01520">
    <property type="entry name" value="IspDF"/>
    <property type="match status" value="1"/>
</dbReference>
<dbReference type="PROSITE" id="PS01295">
    <property type="entry name" value="ISPD"/>
    <property type="match status" value="1"/>
</dbReference>
<comment type="caution">
    <text evidence="14">Lacks conserved residue(s) required for the propagation of feature annotation.</text>
</comment>
<feature type="site" description="Transition state stabilizer" evidence="14">
    <location>
        <position position="49"/>
    </location>
</feature>
<dbReference type="PROSITE" id="PS01350">
    <property type="entry name" value="ISPF"/>
    <property type="match status" value="1"/>
</dbReference>
<evidence type="ECO:0000256" key="10">
    <source>
        <dbReference type="ARBA" id="ARBA00022723"/>
    </source>
</evidence>
<dbReference type="InterPro" id="IPR026596">
    <property type="entry name" value="IspD/F"/>
</dbReference>
<evidence type="ECO:0000256" key="12">
    <source>
        <dbReference type="ARBA" id="ARBA00023239"/>
    </source>
</evidence>
<dbReference type="Pfam" id="PF01128">
    <property type="entry name" value="IspD"/>
    <property type="match status" value="1"/>
</dbReference>
<comment type="cofactor">
    <cofactor evidence="3 14">
        <name>a divalent metal cation</name>
        <dbReference type="ChEBI" id="CHEBI:60240"/>
    </cofactor>
</comment>
<dbReference type="InterPro" id="IPR003526">
    <property type="entry name" value="MECDP_synthase"/>
</dbReference>
<keyword evidence="17" id="KW-1185">Reference proteome</keyword>
<evidence type="ECO:0000256" key="8">
    <source>
        <dbReference type="ARBA" id="ARBA00022679"/>
    </source>
</evidence>
<comment type="pathway">
    <text evidence="5 14">Isoprenoid biosynthesis; isopentenyl diphosphate biosynthesis via DXP pathway; isopentenyl diphosphate from 1-deoxy-D-xylulose 5-phosphate: step 2/6.</text>
</comment>
<dbReference type="InterPro" id="IPR034683">
    <property type="entry name" value="IspD/TarI"/>
</dbReference>
<feature type="binding site" evidence="14">
    <location>
        <begin position="285"/>
        <end position="286"/>
    </location>
    <ligand>
        <name>4-CDP-2-C-methyl-D-erythritol 2-phosphate</name>
        <dbReference type="ChEBI" id="CHEBI:57919"/>
    </ligand>
</feature>
<dbReference type="AlphaFoldDB" id="A0A0H5DI98"/>
<feature type="binding site" evidence="14">
    <location>
        <position position="390"/>
    </location>
    <ligand>
        <name>4-CDP-2-C-methyl-D-erythritol 2-phosphate</name>
        <dbReference type="ChEBI" id="CHEBI:57919"/>
    </ligand>
</feature>
<feature type="site" description="Transition state stabilizer" evidence="14">
    <location>
        <position position="384"/>
    </location>
</feature>
<dbReference type="InterPro" id="IPR036571">
    <property type="entry name" value="MECDP_synthase_sf"/>
</dbReference>
<dbReference type="Pfam" id="PF02542">
    <property type="entry name" value="YgbB"/>
    <property type="match status" value="1"/>
</dbReference>
<dbReference type="GO" id="GO:0016114">
    <property type="term" value="P:terpenoid biosynthetic process"/>
    <property type="evidence" value="ECO:0007669"/>
    <property type="project" value="InterPro"/>
</dbReference>
<dbReference type="NCBIfam" id="TIGR00151">
    <property type="entry name" value="ispF"/>
    <property type="match status" value="1"/>
</dbReference>
<protein>
    <recommendedName>
        <fullName evidence="14">Bifunctional enzyme IspD/IspF</fullName>
    </recommendedName>
    <domain>
        <recommendedName>
            <fullName evidence="14">2-C-methyl-D-erythritol 4-phosphate cytidylyltransferase</fullName>
            <ecNumber evidence="14">2.7.7.60</ecNumber>
        </recommendedName>
        <alternativeName>
            <fullName evidence="14">4-diphosphocytidyl-2C-methyl-D-erythritol synthase</fullName>
        </alternativeName>
        <alternativeName>
            <fullName evidence="14">MEP cytidylyltransferase</fullName>
            <shortName evidence="14">MCT</shortName>
        </alternativeName>
    </domain>
    <domain>
        <recommendedName>
            <fullName evidence="14">2-C-methyl-D-erythritol 2,4-cyclodiphosphate synthase</fullName>
            <shortName evidence="14">MECDP-synthase</shortName>
            <shortName evidence="14">MECPP-synthase</shortName>
            <shortName evidence="14">MECPS</shortName>
            <ecNumber evidence="14">4.6.1.12</ecNumber>
        </recommendedName>
    </domain>
</protein>
<feature type="binding site" evidence="14">
    <location>
        <position position="293"/>
    </location>
    <ligand>
        <name>a divalent metal cation</name>
        <dbReference type="ChEBI" id="CHEBI:60240"/>
    </ligand>
</feature>